<dbReference type="GO" id="GO:0045892">
    <property type="term" value="P:negative regulation of DNA-templated transcription"/>
    <property type="evidence" value="ECO:0007669"/>
    <property type="project" value="InterPro"/>
</dbReference>
<dbReference type="SUPFAM" id="SSF46785">
    <property type="entry name" value="Winged helix' DNA-binding domain"/>
    <property type="match status" value="1"/>
</dbReference>
<dbReference type="AlphaFoldDB" id="S0FYJ8"/>
<evidence type="ECO:0000313" key="5">
    <source>
        <dbReference type="EMBL" id="EMS73673.1"/>
    </source>
</evidence>
<dbReference type="Pfam" id="PF03965">
    <property type="entry name" value="Penicillinase_R"/>
    <property type="match status" value="1"/>
</dbReference>
<dbReference type="RefSeq" id="WP_004623673.1">
    <property type="nucleotide sequence ID" value="NZ_AORV01000016.1"/>
</dbReference>
<dbReference type="STRING" id="1195236.CTER_0347"/>
<dbReference type="InterPro" id="IPR036388">
    <property type="entry name" value="WH-like_DNA-bd_sf"/>
</dbReference>
<evidence type="ECO:0000256" key="4">
    <source>
        <dbReference type="ARBA" id="ARBA00023163"/>
    </source>
</evidence>
<dbReference type="InterPro" id="IPR036390">
    <property type="entry name" value="WH_DNA-bd_sf"/>
</dbReference>
<evidence type="ECO:0000256" key="3">
    <source>
        <dbReference type="ARBA" id="ARBA00023125"/>
    </source>
</evidence>
<dbReference type="GO" id="GO:0003677">
    <property type="term" value="F:DNA binding"/>
    <property type="evidence" value="ECO:0007669"/>
    <property type="project" value="UniProtKB-KW"/>
</dbReference>
<dbReference type="Gene3D" id="1.10.10.10">
    <property type="entry name" value="Winged helix-like DNA-binding domain superfamily/Winged helix DNA-binding domain"/>
    <property type="match status" value="1"/>
</dbReference>
<evidence type="ECO:0000256" key="1">
    <source>
        <dbReference type="ARBA" id="ARBA00011046"/>
    </source>
</evidence>
<comment type="similarity">
    <text evidence="1">Belongs to the BlaI transcriptional regulatory family.</text>
</comment>
<dbReference type="eggNOG" id="COG3682">
    <property type="taxonomic scope" value="Bacteria"/>
</dbReference>
<accession>S0FYJ8</accession>
<evidence type="ECO:0000313" key="6">
    <source>
        <dbReference type="Proteomes" id="UP000014155"/>
    </source>
</evidence>
<evidence type="ECO:0000256" key="2">
    <source>
        <dbReference type="ARBA" id="ARBA00023015"/>
    </source>
</evidence>
<keyword evidence="6" id="KW-1185">Reference proteome</keyword>
<dbReference type="InterPro" id="IPR005650">
    <property type="entry name" value="BlaI_family"/>
</dbReference>
<protein>
    <submittedName>
        <fullName evidence="5">Putative transcriptional regulator</fullName>
    </submittedName>
</protein>
<keyword evidence="2" id="KW-0805">Transcription regulation</keyword>
<proteinExistence type="inferred from homology"/>
<comment type="caution">
    <text evidence="5">The sequence shown here is derived from an EMBL/GenBank/DDBJ whole genome shotgun (WGS) entry which is preliminary data.</text>
</comment>
<reference evidence="5 6" key="1">
    <citation type="journal article" date="2013" name="Genome Announc.">
        <title>Draft Genome Sequence of the Cellulolytic, Mesophilic, Anaerobic Bacterium Clostridium termitidis Strain CT1112 (DSM 5398).</title>
        <authorList>
            <person name="Lal S."/>
            <person name="Ramachandran U."/>
            <person name="Zhang X."/>
            <person name="Munir R."/>
            <person name="Sparling R."/>
            <person name="Levin D.B."/>
        </authorList>
    </citation>
    <scope>NUCLEOTIDE SEQUENCE [LARGE SCALE GENOMIC DNA]</scope>
    <source>
        <strain evidence="5 6">CT1112</strain>
    </source>
</reference>
<dbReference type="PATRIC" id="fig|1195236.3.peg.656"/>
<dbReference type="Proteomes" id="UP000014155">
    <property type="component" value="Unassembled WGS sequence"/>
</dbReference>
<organism evidence="5 6">
    <name type="scientific">Ruminiclostridium cellobioparum subsp. termitidis CT1112</name>
    <dbReference type="NCBI Taxonomy" id="1195236"/>
    <lineage>
        <taxon>Bacteria</taxon>
        <taxon>Bacillati</taxon>
        <taxon>Bacillota</taxon>
        <taxon>Clostridia</taxon>
        <taxon>Eubacteriales</taxon>
        <taxon>Oscillospiraceae</taxon>
        <taxon>Ruminiclostridium</taxon>
    </lineage>
</organism>
<keyword evidence="3" id="KW-0238">DNA-binding</keyword>
<keyword evidence="4" id="KW-0804">Transcription</keyword>
<sequence>MTKNITLTDAEEKLAALVWRDAPLTSPELVALAEREMGWKKSTTYTVLKKLCDKGVFKNENANVSVVLTRDEQIARQSRRYVEDTFGGSLPKFITSFFGGRKLTPEQAAELKRLIEEYEGGGNNG</sequence>
<dbReference type="EMBL" id="AORV01000016">
    <property type="protein sequence ID" value="EMS73673.1"/>
    <property type="molecule type" value="Genomic_DNA"/>
</dbReference>
<gene>
    <name evidence="5" type="ORF">CTER_0347</name>
</gene>
<dbReference type="Gene3D" id="1.10.4040.10">
    <property type="entry name" value="Penicillinase repressor domain"/>
    <property type="match status" value="1"/>
</dbReference>
<name>S0FYJ8_RUMCE</name>